<dbReference type="RefSeq" id="WP_114352648.1">
    <property type="nucleotide sequence ID" value="NZ_QPJJ01000006.1"/>
</dbReference>
<dbReference type="PRINTS" id="PR00081">
    <property type="entry name" value="GDHRDH"/>
</dbReference>
<protein>
    <submittedName>
        <fullName evidence="2">3-oxoacyl-[acyl-carrier protein] reductase</fullName>
    </submittedName>
</protein>
<dbReference type="NCBIfam" id="NF047420">
    <property type="entry name" value="EF_P_mod_YmfI"/>
    <property type="match status" value="1"/>
</dbReference>
<gene>
    <name evidence="2" type="ORF">DFR57_10651</name>
</gene>
<comment type="similarity">
    <text evidence="1">Belongs to the short-chain dehydrogenases/reductases (SDR) family.</text>
</comment>
<proteinExistence type="inferred from homology"/>
<dbReference type="Proteomes" id="UP000252585">
    <property type="component" value="Unassembled WGS sequence"/>
</dbReference>
<accession>A0A368XXB6</accession>
<dbReference type="InterPro" id="IPR002347">
    <property type="entry name" value="SDR_fam"/>
</dbReference>
<keyword evidence="3" id="KW-1185">Reference proteome</keyword>
<evidence type="ECO:0000313" key="2">
    <source>
        <dbReference type="EMBL" id="RCW70654.1"/>
    </source>
</evidence>
<evidence type="ECO:0000256" key="1">
    <source>
        <dbReference type="ARBA" id="ARBA00006484"/>
    </source>
</evidence>
<dbReference type="Pfam" id="PF13561">
    <property type="entry name" value="adh_short_C2"/>
    <property type="match status" value="1"/>
</dbReference>
<dbReference type="EMBL" id="QPJJ01000006">
    <property type="protein sequence ID" value="RCW70654.1"/>
    <property type="molecule type" value="Genomic_DNA"/>
</dbReference>
<reference evidence="2 3" key="1">
    <citation type="submission" date="2018-07" db="EMBL/GenBank/DDBJ databases">
        <title>Genomic Encyclopedia of Type Strains, Phase IV (KMG-IV): sequencing the most valuable type-strain genomes for metagenomic binning, comparative biology and taxonomic classification.</title>
        <authorList>
            <person name="Goeker M."/>
        </authorList>
    </citation>
    <scope>NUCLEOTIDE SEQUENCE [LARGE SCALE GENOMIC DNA]</scope>
    <source>
        <strain evidence="2 3">DSM 27696</strain>
    </source>
</reference>
<dbReference type="AlphaFoldDB" id="A0A368XXB6"/>
<dbReference type="SUPFAM" id="SSF51735">
    <property type="entry name" value="NAD(P)-binding Rossmann-fold domains"/>
    <property type="match status" value="1"/>
</dbReference>
<dbReference type="InterPro" id="IPR050259">
    <property type="entry name" value="SDR"/>
</dbReference>
<evidence type="ECO:0000313" key="3">
    <source>
        <dbReference type="Proteomes" id="UP000252585"/>
    </source>
</evidence>
<dbReference type="CDD" id="cd05233">
    <property type="entry name" value="SDR_c"/>
    <property type="match status" value="1"/>
</dbReference>
<dbReference type="InterPro" id="IPR036291">
    <property type="entry name" value="NAD(P)-bd_dom_sf"/>
</dbReference>
<name>A0A368XXB6_9BACI</name>
<dbReference type="Gene3D" id="3.40.50.720">
    <property type="entry name" value="NAD(P)-binding Rossmann-like Domain"/>
    <property type="match status" value="1"/>
</dbReference>
<sequence length="242" mass="26404">MINEKRPLAVIIGASGDIGKAISKNLLEDDFDLILHFYKNREAIDHIIEKDQNNQVVGSISTDLSKKSGWEQLVSQLPDNIDAIIFASGTAYSGVLQSMDEETIQELIELNVTAPTMIVKSILPSMLQKQSGHVLFVTSIWGDVGASCEVVYSMVKGAQNSFVKALAKEVAPMKISVNAVSPGYIDTKMNDNLSELEKETLINSIPVQRAGKPEEVAGVISFLLDKKSSYIQGEIIHVNGAW</sequence>
<comment type="caution">
    <text evidence="2">The sequence shown here is derived from an EMBL/GenBank/DDBJ whole genome shotgun (WGS) entry which is preliminary data.</text>
</comment>
<organism evidence="2 3">
    <name type="scientific">Saliterribacillus persicus</name>
    <dbReference type="NCBI Taxonomy" id="930114"/>
    <lineage>
        <taxon>Bacteria</taxon>
        <taxon>Bacillati</taxon>
        <taxon>Bacillota</taxon>
        <taxon>Bacilli</taxon>
        <taxon>Bacillales</taxon>
        <taxon>Bacillaceae</taxon>
        <taxon>Saliterribacillus</taxon>
    </lineage>
</organism>
<dbReference type="PANTHER" id="PTHR42879:SF2">
    <property type="entry name" value="3-OXOACYL-[ACYL-CARRIER-PROTEIN] REDUCTASE FABG"/>
    <property type="match status" value="1"/>
</dbReference>
<dbReference type="OrthoDB" id="9803333at2"/>
<dbReference type="PANTHER" id="PTHR42879">
    <property type="entry name" value="3-OXOACYL-(ACYL-CARRIER-PROTEIN) REDUCTASE"/>
    <property type="match status" value="1"/>
</dbReference>